<name>A0AAE1D588_9GAST</name>
<gene>
    <name evidence="2" type="ORF">RRG08_014402</name>
</gene>
<accession>A0AAE1D588</accession>
<evidence type="ECO:0000313" key="3">
    <source>
        <dbReference type="Proteomes" id="UP001283361"/>
    </source>
</evidence>
<feature type="compositionally biased region" description="Basic and acidic residues" evidence="1">
    <location>
        <begin position="218"/>
        <end position="233"/>
    </location>
</feature>
<organism evidence="2 3">
    <name type="scientific">Elysia crispata</name>
    <name type="common">lettuce slug</name>
    <dbReference type="NCBI Taxonomy" id="231223"/>
    <lineage>
        <taxon>Eukaryota</taxon>
        <taxon>Metazoa</taxon>
        <taxon>Spiralia</taxon>
        <taxon>Lophotrochozoa</taxon>
        <taxon>Mollusca</taxon>
        <taxon>Gastropoda</taxon>
        <taxon>Heterobranchia</taxon>
        <taxon>Euthyneura</taxon>
        <taxon>Panpulmonata</taxon>
        <taxon>Sacoglossa</taxon>
        <taxon>Placobranchoidea</taxon>
        <taxon>Plakobranchidae</taxon>
        <taxon>Elysia</taxon>
    </lineage>
</organism>
<sequence length="233" mass="26743">MDNSIRSYSKPDPPWMLIDHRGRSPDLSQSSYVCFSDDQVPNRPRDSTRHTVRDAGYSWTDCSDLGEISLLNAGIFRALIDMVTDEDIGNGWSYNQEVRPKHHKSGPVLESSWQKVEEEITWKLEESQGGEEEITWKLEESQGGEEEITWKLEESQGGEEEITWKLEESQGGEEEITWKLEESQGGEEEITWKLEESQGGEEEITWKLEESQGGEEEITWKLEESQGGRGDQK</sequence>
<protein>
    <submittedName>
        <fullName evidence="2">Uncharacterized protein</fullName>
    </submittedName>
</protein>
<evidence type="ECO:0000313" key="2">
    <source>
        <dbReference type="EMBL" id="KAK3757846.1"/>
    </source>
</evidence>
<evidence type="ECO:0000256" key="1">
    <source>
        <dbReference type="SAM" id="MobiDB-lite"/>
    </source>
</evidence>
<dbReference type="AlphaFoldDB" id="A0AAE1D588"/>
<comment type="caution">
    <text evidence="2">The sequence shown here is derived from an EMBL/GenBank/DDBJ whole genome shotgun (WGS) entry which is preliminary data.</text>
</comment>
<dbReference type="EMBL" id="JAWDGP010005317">
    <property type="protein sequence ID" value="KAK3757846.1"/>
    <property type="molecule type" value="Genomic_DNA"/>
</dbReference>
<dbReference type="Proteomes" id="UP001283361">
    <property type="component" value="Unassembled WGS sequence"/>
</dbReference>
<reference evidence="2" key="1">
    <citation type="journal article" date="2023" name="G3 (Bethesda)">
        <title>A reference genome for the long-term kleptoplast-retaining sea slug Elysia crispata morphotype clarki.</title>
        <authorList>
            <person name="Eastman K.E."/>
            <person name="Pendleton A.L."/>
            <person name="Shaikh M.A."/>
            <person name="Suttiyut T."/>
            <person name="Ogas R."/>
            <person name="Tomko P."/>
            <person name="Gavelis G."/>
            <person name="Widhalm J.R."/>
            <person name="Wisecaver J.H."/>
        </authorList>
    </citation>
    <scope>NUCLEOTIDE SEQUENCE</scope>
    <source>
        <strain evidence="2">ECLA1</strain>
    </source>
</reference>
<proteinExistence type="predicted"/>
<feature type="region of interest" description="Disordered" evidence="1">
    <location>
        <begin position="153"/>
        <end position="233"/>
    </location>
</feature>
<keyword evidence="3" id="KW-1185">Reference proteome</keyword>